<evidence type="ECO:0000313" key="1">
    <source>
        <dbReference type="EMBL" id="WIM70144.1"/>
    </source>
</evidence>
<dbReference type="SUPFAM" id="SSF55961">
    <property type="entry name" value="Bet v1-like"/>
    <property type="match status" value="1"/>
</dbReference>
<keyword evidence="2" id="KW-1185">Reference proteome</keyword>
<dbReference type="Gene3D" id="3.30.530.20">
    <property type="match status" value="1"/>
</dbReference>
<dbReference type="RefSeq" id="WP_284874737.1">
    <property type="nucleotide sequence ID" value="NZ_CP126970.1"/>
</dbReference>
<gene>
    <name evidence="1" type="ORF">QP029_13340</name>
</gene>
<proteinExistence type="predicted"/>
<reference evidence="1 2" key="1">
    <citation type="submission" date="2023-05" db="EMBL/GenBank/DDBJ databases">
        <title>Corynebacterium suedekumii sp. nov. and Corynebacterium breve sp. nov. isolated from raw cow's milk.</title>
        <authorList>
            <person name="Baer M.K."/>
            <person name="Mehl L."/>
            <person name="Hellmuth R."/>
            <person name="Marke G."/>
            <person name="Lipski A."/>
        </authorList>
    </citation>
    <scope>NUCLEOTIDE SEQUENCE [LARGE SCALE GENOMIC DNA]</scope>
    <source>
        <strain evidence="1 2">LM112</strain>
    </source>
</reference>
<evidence type="ECO:0000313" key="2">
    <source>
        <dbReference type="Proteomes" id="UP001238805"/>
    </source>
</evidence>
<organism evidence="1 2">
    <name type="scientific">Corynebacterium suedekumii</name>
    <dbReference type="NCBI Taxonomy" id="3049801"/>
    <lineage>
        <taxon>Bacteria</taxon>
        <taxon>Bacillati</taxon>
        <taxon>Actinomycetota</taxon>
        <taxon>Actinomycetes</taxon>
        <taxon>Mycobacteriales</taxon>
        <taxon>Corynebacteriaceae</taxon>
        <taxon>Corynebacterium</taxon>
    </lineage>
</organism>
<dbReference type="InterPro" id="IPR023393">
    <property type="entry name" value="START-like_dom_sf"/>
</dbReference>
<sequence>MKTRTTITLTAAALLAGTAAAGFLFPYRVEHRATATATADQAWKVIADLPGHSTWNPHTVELSGTPEVGETLLNRTRSSGTEFTFRPVVLVADPARELRWRGTTGIRGVADGEHYFRIEPGPTADTVTVVQGEEFRGATVPLLRPFLDLEEEFATSTDALAAAITAHAGG</sequence>
<dbReference type="InterPro" id="IPR019587">
    <property type="entry name" value="Polyketide_cyclase/dehydratase"/>
</dbReference>
<protein>
    <submittedName>
        <fullName evidence="1">SRPBCC family protein</fullName>
    </submittedName>
</protein>
<dbReference type="Pfam" id="PF10604">
    <property type="entry name" value="Polyketide_cyc2"/>
    <property type="match status" value="1"/>
</dbReference>
<dbReference type="EMBL" id="CP126970">
    <property type="protein sequence ID" value="WIM70144.1"/>
    <property type="molecule type" value="Genomic_DNA"/>
</dbReference>
<name>A0ABY8VPP9_9CORY</name>
<dbReference type="Proteomes" id="UP001238805">
    <property type="component" value="Chromosome"/>
</dbReference>
<accession>A0ABY8VPP9</accession>